<dbReference type="AlphaFoldDB" id="A0A0G1SKV1"/>
<comment type="caution">
    <text evidence="2">The sequence shown here is derived from an EMBL/GenBank/DDBJ whole genome shotgun (WGS) entry which is preliminary data.</text>
</comment>
<gene>
    <name evidence="2" type="ORF">UX92_C0005G0038</name>
</gene>
<feature type="coiled-coil region" evidence="1">
    <location>
        <begin position="234"/>
        <end position="261"/>
    </location>
</feature>
<dbReference type="Proteomes" id="UP000034565">
    <property type="component" value="Unassembled WGS sequence"/>
</dbReference>
<sequence length="282" mass="33782">MHWVTVKCGWCKKEYKKNIYHYLQNQILGHKSFCSQKCLVTSRLRRKTVVCENPKCQKMFERPIGQISHHNYCSHRCAASMTNLSRPRKVRICPNCQKKFFEHRKYCSLICVPKTQPKYSREDLLNKIKRFHKLHKRIPIKKEFYSNWQAYRRIFGSWNKAIQEAGFIPNLERFTHKYLARDGHICDSLSEKIIDNWLTVHHLSHEHGVCYPGQTKFKTDFLVEDKHWIGFPGLRGQLKRYDELYEEKKELTKRLKIKIVEILPTDIFPKNQLDSKLGFLLQ</sequence>
<keyword evidence="1" id="KW-0175">Coiled coil</keyword>
<proteinExistence type="predicted"/>
<protein>
    <submittedName>
        <fullName evidence="2">Uncharacterized protein</fullName>
    </submittedName>
</protein>
<dbReference type="InterPro" id="IPR041025">
    <property type="entry name" value="HNH_repeat"/>
</dbReference>
<evidence type="ECO:0000313" key="2">
    <source>
        <dbReference type="EMBL" id="KKU70067.1"/>
    </source>
</evidence>
<organism evidence="2 3">
    <name type="scientific">Candidatus Amesbacteria bacterium GW2011_GWA1_47_20</name>
    <dbReference type="NCBI Taxonomy" id="1618354"/>
    <lineage>
        <taxon>Bacteria</taxon>
        <taxon>Candidatus Amesiibacteriota</taxon>
    </lineage>
</organism>
<name>A0A0G1SKV1_9BACT</name>
<dbReference type="EMBL" id="LCOA01000005">
    <property type="protein sequence ID" value="KKU70067.1"/>
    <property type="molecule type" value="Genomic_DNA"/>
</dbReference>
<evidence type="ECO:0000313" key="3">
    <source>
        <dbReference type="Proteomes" id="UP000034565"/>
    </source>
</evidence>
<evidence type="ECO:0000256" key="1">
    <source>
        <dbReference type="SAM" id="Coils"/>
    </source>
</evidence>
<accession>A0A0G1SKV1</accession>
<reference evidence="2 3" key="1">
    <citation type="journal article" date="2015" name="Nature">
        <title>rRNA introns, odd ribosomes, and small enigmatic genomes across a large radiation of phyla.</title>
        <authorList>
            <person name="Brown C.T."/>
            <person name="Hug L.A."/>
            <person name="Thomas B.C."/>
            <person name="Sharon I."/>
            <person name="Castelle C.J."/>
            <person name="Singh A."/>
            <person name="Wilkins M.J."/>
            <person name="Williams K.H."/>
            <person name="Banfield J.F."/>
        </authorList>
    </citation>
    <scope>NUCLEOTIDE SEQUENCE [LARGE SCALE GENOMIC DNA]</scope>
</reference>
<dbReference type="Pfam" id="PF18780">
    <property type="entry name" value="HNH_repeat"/>
    <property type="match status" value="1"/>
</dbReference>